<keyword evidence="7 15" id="KW-0479">Metal-binding</keyword>
<dbReference type="GO" id="GO:0050661">
    <property type="term" value="F:NADP binding"/>
    <property type="evidence" value="ECO:0007669"/>
    <property type="project" value="InterPro"/>
</dbReference>
<dbReference type="GO" id="GO:0008270">
    <property type="term" value="F:zinc ion binding"/>
    <property type="evidence" value="ECO:0007669"/>
    <property type="project" value="InterPro"/>
</dbReference>
<evidence type="ECO:0000256" key="12">
    <source>
        <dbReference type="ARBA" id="ARBA00023268"/>
    </source>
</evidence>
<evidence type="ECO:0000256" key="1">
    <source>
        <dbReference type="ARBA" id="ARBA00002151"/>
    </source>
</evidence>
<dbReference type="OrthoDB" id="9800865at2"/>
<dbReference type="InterPro" id="IPR024072">
    <property type="entry name" value="DHFR-like_dom_sf"/>
</dbReference>
<reference evidence="20 21" key="1">
    <citation type="submission" date="2011-11" db="EMBL/GenBank/DDBJ databases">
        <title>The Noncontiguous Finished genome of Desulfosporosinus youngiae DSM 17734.</title>
        <authorList>
            <consortium name="US DOE Joint Genome Institute (JGI-PGF)"/>
            <person name="Lucas S."/>
            <person name="Han J."/>
            <person name="Lapidus A."/>
            <person name="Cheng J.-F."/>
            <person name="Goodwin L."/>
            <person name="Pitluck S."/>
            <person name="Peters L."/>
            <person name="Ovchinnikova G."/>
            <person name="Lu M."/>
            <person name="Land M.L."/>
            <person name="Hauser L."/>
            <person name="Pester M."/>
            <person name="Spring S."/>
            <person name="Ollivier B."/>
            <person name="Rattei T."/>
            <person name="Klenk H.-P."/>
            <person name="Wagner M."/>
            <person name="Loy A."/>
            <person name="Woyke T.J."/>
        </authorList>
    </citation>
    <scope>NUCLEOTIDE SEQUENCE [LARGE SCALE GENOMIC DNA]</scope>
    <source>
        <strain evidence="20 21">DSM 17734</strain>
    </source>
</reference>
<dbReference type="InterPro" id="IPR002125">
    <property type="entry name" value="CMP_dCMP_dom"/>
</dbReference>
<evidence type="ECO:0000256" key="4">
    <source>
        <dbReference type="ARBA" id="ARBA00005259"/>
    </source>
</evidence>
<evidence type="ECO:0000256" key="2">
    <source>
        <dbReference type="ARBA" id="ARBA00004882"/>
    </source>
</evidence>
<proteinExistence type="inferred from homology"/>
<dbReference type="PIRSF" id="PIRSF006769">
    <property type="entry name" value="RibD"/>
    <property type="match status" value="1"/>
</dbReference>
<feature type="binding site" evidence="18">
    <location>
        <position position="92"/>
    </location>
    <ligand>
        <name>Zn(2+)</name>
        <dbReference type="ChEBI" id="CHEBI:29105"/>
        <note>catalytic</note>
    </ligand>
</feature>
<name>H5Y4Z5_9FIRM</name>
<feature type="binding site" evidence="17">
    <location>
        <position position="212"/>
    </location>
    <ligand>
        <name>substrate</name>
    </ligand>
</feature>
<feature type="binding site" evidence="17">
    <location>
        <position position="162"/>
    </location>
    <ligand>
        <name>NADP(+)</name>
        <dbReference type="ChEBI" id="CHEBI:58349"/>
    </ligand>
</feature>
<keyword evidence="11 15" id="KW-0560">Oxidoreductase</keyword>
<comment type="cofactor">
    <cofactor evidence="15 18">
        <name>Zn(2+)</name>
        <dbReference type="ChEBI" id="CHEBI:29105"/>
    </cofactor>
    <text evidence="15 18">Binds 1 zinc ion.</text>
</comment>
<dbReference type="eggNOG" id="COG1985">
    <property type="taxonomic scope" value="Bacteria"/>
</dbReference>
<dbReference type="GO" id="GO:0008835">
    <property type="term" value="F:diaminohydroxyphosphoribosylaminopyrimidine deaminase activity"/>
    <property type="evidence" value="ECO:0007669"/>
    <property type="project" value="UniProtKB-EC"/>
</dbReference>
<dbReference type="FunFam" id="3.40.140.10:FF:000025">
    <property type="entry name" value="Riboflavin biosynthesis protein RibD"/>
    <property type="match status" value="1"/>
</dbReference>
<evidence type="ECO:0000256" key="9">
    <source>
        <dbReference type="ARBA" id="ARBA00022833"/>
    </source>
</evidence>
<evidence type="ECO:0000259" key="19">
    <source>
        <dbReference type="PROSITE" id="PS51747"/>
    </source>
</evidence>
<keyword evidence="6 15" id="KW-0686">Riboflavin biosynthesis</keyword>
<dbReference type="Pfam" id="PF01872">
    <property type="entry name" value="RibD_C"/>
    <property type="match status" value="1"/>
</dbReference>
<feature type="binding site" evidence="17">
    <location>
        <position position="204"/>
    </location>
    <ligand>
        <name>NADP(+)</name>
        <dbReference type="ChEBI" id="CHEBI:58349"/>
    </ligand>
</feature>
<feature type="binding site" evidence="18">
    <location>
        <position position="58"/>
    </location>
    <ligand>
        <name>Zn(2+)</name>
        <dbReference type="ChEBI" id="CHEBI:29105"/>
        <note>catalytic</note>
    </ligand>
</feature>
<evidence type="ECO:0000256" key="16">
    <source>
        <dbReference type="PIRSR" id="PIRSR006769-1"/>
    </source>
</evidence>
<comment type="function">
    <text evidence="1 15">Converts 2,5-diamino-6-(ribosylamino)-4(3h)-pyrimidinone 5'-phosphate into 5-amino-6-(ribosylamino)-2,4(1h,3h)-pyrimidinedione 5'-phosphate.</text>
</comment>
<dbReference type="PANTHER" id="PTHR38011:SF7">
    <property type="entry name" value="2,5-DIAMINO-6-RIBOSYLAMINO-4(3H)-PYRIMIDINONE 5'-PHOSPHATE REDUCTASE"/>
    <property type="match status" value="1"/>
</dbReference>
<feature type="binding site" evidence="17">
    <location>
        <position position="215"/>
    </location>
    <ligand>
        <name>substrate</name>
    </ligand>
</feature>
<dbReference type="EC" id="1.1.1.193" evidence="15"/>
<dbReference type="eggNOG" id="COG0117">
    <property type="taxonomic scope" value="Bacteria"/>
</dbReference>
<dbReference type="Pfam" id="PF00383">
    <property type="entry name" value="dCMP_cyt_deam_1"/>
    <property type="match status" value="1"/>
</dbReference>
<sequence length="373" mass="40606">MHESSPSILKDEQFMRRALELAAKATGRTSPNPLVGCVIVKDNEIIGEGYHHKAGTPHAEVHALAAAGDQASGATAYVTLEPCSHFGRTPPCADALIRANVKRVVVAMQDPNPLVSGQGTERLREAGIQVDLGVLQHEAERTNEIFLKSITTGLPFIVYKTAMTLDGKIATETGDSRWVSNESSRHYVHQLRDAYDVILVGSETVIQDNPALTCRLPHGKDPVRLIVDGKLRLEEKAQVLTSSKHSPCIIATTLAASSEKVQRLQSLERVEVWQYKTERHVPLEKLLRDLVLRGWISVLLEGGGGLAGTLLQNKLIDKAELFIAPKFVGGTGPSPLSGLHIKAMSEAVTLDNLSFDMHTGDLHVTGYISNFKQ</sequence>
<dbReference type="InterPro" id="IPR002734">
    <property type="entry name" value="RibDG_C"/>
</dbReference>
<dbReference type="InterPro" id="IPR004794">
    <property type="entry name" value="Eubact_RibD"/>
</dbReference>
<evidence type="ECO:0000313" key="20">
    <source>
        <dbReference type="EMBL" id="EHQ90030.1"/>
    </source>
</evidence>
<dbReference type="PANTHER" id="PTHR38011">
    <property type="entry name" value="DIHYDROFOLATE REDUCTASE FAMILY PROTEIN (AFU_ORTHOLOGUE AFUA_8G06820)"/>
    <property type="match status" value="1"/>
</dbReference>
<comment type="catalytic activity">
    <reaction evidence="13 15">
        <text>5-amino-6-(5-phospho-D-ribitylamino)uracil + NADP(+) = 5-amino-6-(5-phospho-D-ribosylamino)uracil + NADPH + H(+)</text>
        <dbReference type="Rhea" id="RHEA:17845"/>
        <dbReference type="ChEBI" id="CHEBI:15378"/>
        <dbReference type="ChEBI" id="CHEBI:57783"/>
        <dbReference type="ChEBI" id="CHEBI:58349"/>
        <dbReference type="ChEBI" id="CHEBI:58421"/>
        <dbReference type="ChEBI" id="CHEBI:58453"/>
        <dbReference type="EC" id="1.1.1.193"/>
    </reaction>
</comment>
<keyword evidence="8 15" id="KW-0378">Hydrolase</keyword>
<dbReference type="NCBIfam" id="TIGR00326">
    <property type="entry name" value="eubact_ribD"/>
    <property type="match status" value="1"/>
</dbReference>
<keyword evidence="10 15" id="KW-0521">NADP</keyword>
<keyword evidence="12" id="KW-0511">Multifunctional enzyme</keyword>
<dbReference type="STRING" id="768710.DesyoDRAFT_2985"/>
<dbReference type="Proteomes" id="UP000005104">
    <property type="component" value="Chromosome"/>
</dbReference>
<evidence type="ECO:0000256" key="7">
    <source>
        <dbReference type="ARBA" id="ARBA00022723"/>
    </source>
</evidence>
<feature type="binding site" evidence="17">
    <location>
        <position position="301"/>
    </location>
    <ligand>
        <name>substrate</name>
    </ligand>
</feature>
<gene>
    <name evidence="20" type="ORF">DesyoDRAFT_2985</name>
</gene>
<dbReference type="RefSeq" id="WP_007784231.1">
    <property type="nucleotide sequence ID" value="NZ_CM001441.1"/>
</dbReference>
<evidence type="ECO:0000256" key="18">
    <source>
        <dbReference type="PIRSR" id="PIRSR006769-3"/>
    </source>
</evidence>
<dbReference type="Gene3D" id="3.40.430.10">
    <property type="entry name" value="Dihydrofolate Reductase, subunit A"/>
    <property type="match status" value="1"/>
</dbReference>
<feature type="active site" description="Proton donor" evidence="16">
    <location>
        <position position="60"/>
    </location>
</feature>
<feature type="binding site" evidence="17">
    <location>
        <position position="176"/>
    </location>
    <ligand>
        <name>substrate</name>
    </ligand>
</feature>
<evidence type="ECO:0000313" key="21">
    <source>
        <dbReference type="Proteomes" id="UP000005104"/>
    </source>
</evidence>
<keyword evidence="21" id="KW-1185">Reference proteome</keyword>
<dbReference type="HOGENOM" id="CLU_036590_1_2_9"/>
<evidence type="ECO:0000256" key="6">
    <source>
        <dbReference type="ARBA" id="ARBA00022619"/>
    </source>
</evidence>
<dbReference type="InterPro" id="IPR016192">
    <property type="entry name" value="APOBEC/CMP_deaminase_Zn-bd"/>
</dbReference>
<feature type="domain" description="CMP/dCMP-type deaminase" evidence="19">
    <location>
        <begin position="9"/>
        <end position="131"/>
    </location>
</feature>
<dbReference type="GO" id="GO:0009231">
    <property type="term" value="P:riboflavin biosynthetic process"/>
    <property type="evidence" value="ECO:0007669"/>
    <property type="project" value="UniProtKB-UniPathway"/>
</dbReference>
<dbReference type="SUPFAM" id="SSF53597">
    <property type="entry name" value="Dihydrofolate reductase-like"/>
    <property type="match status" value="1"/>
</dbReference>
<evidence type="ECO:0000256" key="13">
    <source>
        <dbReference type="ARBA" id="ARBA00049861"/>
    </source>
</evidence>
<comment type="similarity">
    <text evidence="5 15">In the C-terminal section; belongs to the HTP reductase family.</text>
</comment>
<evidence type="ECO:0000256" key="15">
    <source>
        <dbReference type="PIRNR" id="PIRNR006769"/>
    </source>
</evidence>
<comment type="catalytic activity">
    <reaction evidence="14 15">
        <text>2,5-diamino-6-hydroxy-4-(5-phosphoribosylamino)-pyrimidine + H2O + H(+) = 5-amino-6-(5-phospho-D-ribosylamino)uracil + NH4(+)</text>
        <dbReference type="Rhea" id="RHEA:21868"/>
        <dbReference type="ChEBI" id="CHEBI:15377"/>
        <dbReference type="ChEBI" id="CHEBI:15378"/>
        <dbReference type="ChEBI" id="CHEBI:28938"/>
        <dbReference type="ChEBI" id="CHEBI:58453"/>
        <dbReference type="ChEBI" id="CHEBI:58614"/>
        <dbReference type="EC" id="3.5.4.26"/>
    </reaction>
</comment>
<evidence type="ECO:0000256" key="10">
    <source>
        <dbReference type="ARBA" id="ARBA00022857"/>
    </source>
</evidence>
<dbReference type="EC" id="3.5.4.26" evidence="15"/>
<comment type="pathway">
    <text evidence="2 15">Cofactor biosynthesis; riboflavin biosynthesis; 5-amino-6-(D-ribitylamino)uracil from GTP: step 2/4.</text>
</comment>
<accession>H5Y4Z5</accession>
<dbReference type="PROSITE" id="PS51747">
    <property type="entry name" value="CYT_DCMP_DEAMINASES_2"/>
    <property type="match status" value="1"/>
</dbReference>
<feature type="binding site" evidence="17">
    <location>
        <position position="208"/>
    </location>
    <ligand>
        <name>NADP(+)</name>
        <dbReference type="ChEBI" id="CHEBI:58349"/>
    </ligand>
</feature>
<evidence type="ECO:0000256" key="8">
    <source>
        <dbReference type="ARBA" id="ARBA00022801"/>
    </source>
</evidence>
<dbReference type="SUPFAM" id="SSF53927">
    <property type="entry name" value="Cytidine deaminase-like"/>
    <property type="match status" value="1"/>
</dbReference>
<dbReference type="Gene3D" id="3.40.140.10">
    <property type="entry name" value="Cytidine Deaminase, domain 2"/>
    <property type="match status" value="1"/>
</dbReference>
<dbReference type="UniPathway" id="UPA00275">
    <property type="reaction ID" value="UER00401"/>
</dbReference>
<evidence type="ECO:0000256" key="3">
    <source>
        <dbReference type="ARBA" id="ARBA00004910"/>
    </source>
</evidence>
<dbReference type="InterPro" id="IPR050765">
    <property type="entry name" value="Riboflavin_Biosynth_HTPR"/>
</dbReference>
<dbReference type="AlphaFoldDB" id="H5Y4Z5"/>
<dbReference type="InterPro" id="IPR011549">
    <property type="entry name" value="RibD_C"/>
</dbReference>
<feature type="binding site" evidence="17">
    <location>
        <position position="178"/>
    </location>
    <ligand>
        <name>NADP(+)</name>
        <dbReference type="ChEBI" id="CHEBI:58349"/>
    </ligand>
</feature>
<dbReference type="CDD" id="cd01284">
    <property type="entry name" value="Riboflavin_deaminase-reductase"/>
    <property type="match status" value="1"/>
</dbReference>
<dbReference type="NCBIfam" id="TIGR00227">
    <property type="entry name" value="ribD_Cterm"/>
    <property type="match status" value="1"/>
</dbReference>
<protein>
    <recommendedName>
        <fullName evidence="15">Riboflavin biosynthesis protein RibD</fullName>
    </recommendedName>
    <domain>
        <recommendedName>
            <fullName evidence="15">Diaminohydroxyphosphoribosylaminopyrimidine deaminase</fullName>
            <shortName evidence="15">DRAP deaminase</shortName>
            <ecNumber evidence="15">3.5.4.26</ecNumber>
        </recommendedName>
        <alternativeName>
            <fullName evidence="15">Riboflavin-specific deaminase</fullName>
        </alternativeName>
    </domain>
    <domain>
        <recommendedName>
            <fullName evidence="15">5-amino-6-(5-phosphoribosylamino)uracil reductase</fullName>
            <ecNumber evidence="15">1.1.1.193</ecNumber>
        </recommendedName>
        <alternativeName>
            <fullName evidence="15">HTP reductase</fullName>
        </alternativeName>
    </domain>
</protein>
<evidence type="ECO:0000256" key="17">
    <source>
        <dbReference type="PIRSR" id="PIRSR006769-2"/>
    </source>
</evidence>
<comment type="similarity">
    <text evidence="4 15">In the N-terminal section; belongs to the cytidine and deoxycytidylate deaminase family.</text>
</comment>
<dbReference type="PROSITE" id="PS00903">
    <property type="entry name" value="CYT_DCMP_DEAMINASES_1"/>
    <property type="match status" value="1"/>
</dbReference>
<organism evidence="20 21">
    <name type="scientific">Desulfosporosinus youngiae DSM 17734</name>
    <dbReference type="NCBI Taxonomy" id="768710"/>
    <lineage>
        <taxon>Bacteria</taxon>
        <taxon>Bacillati</taxon>
        <taxon>Bacillota</taxon>
        <taxon>Clostridia</taxon>
        <taxon>Eubacteriales</taxon>
        <taxon>Desulfitobacteriaceae</taxon>
        <taxon>Desulfosporosinus</taxon>
    </lineage>
</organism>
<dbReference type="InterPro" id="IPR016193">
    <property type="entry name" value="Cytidine_deaminase-like"/>
</dbReference>
<feature type="binding site" evidence="18">
    <location>
        <position position="83"/>
    </location>
    <ligand>
        <name>Zn(2+)</name>
        <dbReference type="ChEBI" id="CHEBI:29105"/>
        <note>catalytic</note>
    </ligand>
</feature>
<dbReference type="GO" id="GO:0008703">
    <property type="term" value="F:5-amino-6-(5-phosphoribosylamino)uracil reductase activity"/>
    <property type="evidence" value="ECO:0007669"/>
    <property type="project" value="UniProtKB-EC"/>
</dbReference>
<evidence type="ECO:0000256" key="5">
    <source>
        <dbReference type="ARBA" id="ARBA00007417"/>
    </source>
</evidence>
<evidence type="ECO:0000256" key="11">
    <source>
        <dbReference type="ARBA" id="ARBA00023002"/>
    </source>
</evidence>
<keyword evidence="9 15" id="KW-0862">Zinc</keyword>
<dbReference type="EMBL" id="CM001441">
    <property type="protein sequence ID" value="EHQ90030.1"/>
    <property type="molecule type" value="Genomic_DNA"/>
</dbReference>
<comment type="pathway">
    <text evidence="3 15">Cofactor biosynthesis; riboflavin biosynthesis; 5-amino-6-(D-ribitylamino)uracil from GTP: step 3/4.</text>
</comment>
<feature type="binding site" evidence="17">
    <location>
        <position position="192"/>
    </location>
    <ligand>
        <name>substrate</name>
    </ligand>
</feature>
<evidence type="ECO:0000256" key="14">
    <source>
        <dbReference type="ARBA" id="ARBA00049886"/>
    </source>
</evidence>